<evidence type="ECO:0000259" key="2">
    <source>
        <dbReference type="PROSITE" id="PS51740"/>
    </source>
</evidence>
<dbReference type="Pfam" id="PF04014">
    <property type="entry name" value="MazE_antitoxin"/>
    <property type="match status" value="1"/>
</dbReference>
<dbReference type="EMBL" id="JACORU010000020">
    <property type="protein sequence ID" value="MBC5768608.1"/>
    <property type="molecule type" value="Genomic_DNA"/>
</dbReference>
<dbReference type="Proteomes" id="UP000596827">
    <property type="component" value="Unassembled WGS sequence"/>
</dbReference>
<dbReference type="GO" id="GO:0003677">
    <property type="term" value="F:DNA binding"/>
    <property type="evidence" value="ECO:0007669"/>
    <property type="project" value="UniProtKB-UniRule"/>
</dbReference>
<gene>
    <name evidence="3" type="ORF">H8R02_29370</name>
</gene>
<reference evidence="3" key="1">
    <citation type="submission" date="2020-08" db="EMBL/GenBank/DDBJ databases">
        <title>Ramlibacter sp. GTP1 16S ribosomal RNA gene genome sequencing and assembly.</title>
        <authorList>
            <person name="Kang M."/>
        </authorList>
    </citation>
    <scope>NUCLEOTIDE SEQUENCE</scope>
    <source>
        <strain evidence="3">GTP1</strain>
    </source>
</reference>
<keyword evidence="1" id="KW-0238">DNA-binding</keyword>
<dbReference type="Gene3D" id="2.10.260.10">
    <property type="match status" value="1"/>
</dbReference>
<evidence type="ECO:0000313" key="4">
    <source>
        <dbReference type="Proteomes" id="UP000596827"/>
    </source>
</evidence>
<sequence>MTESTLTAKGQTTVPADVRALVHAEPGTRLVWSVMPDGTIIVRAKTKSILDMAGLLKAPKGKRVTVDKMSPLR</sequence>
<keyword evidence="4" id="KW-1185">Reference proteome</keyword>
<dbReference type="NCBIfam" id="TIGR01439">
    <property type="entry name" value="lp_hng_hel_AbrB"/>
    <property type="match status" value="1"/>
</dbReference>
<protein>
    <submittedName>
        <fullName evidence="3">Type II toxin-antitoxin system PrlF family antitoxin</fullName>
    </submittedName>
</protein>
<organism evidence="3 4">
    <name type="scientific">Ramlibacter albus</name>
    <dbReference type="NCBI Taxonomy" id="2079448"/>
    <lineage>
        <taxon>Bacteria</taxon>
        <taxon>Pseudomonadati</taxon>
        <taxon>Pseudomonadota</taxon>
        <taxon>Betaproteobacteria</taxon>
        <taxon>Burkholderiales</taxon>
        <taxon>Comamonadaceae</taxon>
        <taxon>Ramlibacter</taxon>
    </lineage>
</organism>
<dbReference type="SMART" id="SM00966">
    <property type="entry name" value="SpoVT_AbrB"/>
    <property type="match status" value="1"/>
</dbReference>
<proteinExistence type="predicted"/>
<dbReference type="AlphaFoldDB" id="A0A923S623"/>
<dbReference type="SUPFAM" id="SSF89447">
    <property type="entry name" value="AbrB/MazE/MraZ-like"/>
    <property type="match status" value="1"/>
</dbReference>
<dbReference type="InterPro" id="IPR037914">
    <property type="entry name" value="SpoVT-AbrB_sf"/>
</dbReference>
<accession>A0A923S623</accession>
<name>A0A923S623_9BURK</name>
<dbReference type="InterPro" id="IPR007159">
    <property type="entry name" value="SpoVT-AbrB_dom"/>
</dbReference>
<evidence type="ECO:0000256" key="1">
    <source>
        <dbReference type="PROSITE-ProRule" id="PRU01076"/>
    </source>
</evidence>
<feature type="domain" description="SpoVT-AbrB" evidence="2">
    <location>
        <begin position="1"/>
        <end position="47"/>
    </location>
</feature>
<dbReference type="PROSITE" id="PS51740">
    <property type="entry name" value="SPOVT_ABRB"/>
    <property type="match status" value="1"/>
</dbReference>
<evidence type="ECO:0000313" key="3">
    <source>
        <dbReference type="EMBL" id="MBC5768608.1"/>
    </source>
</evidence>
<comment type="caution">
    <text evidence="3">The sequence shown here is derived from an EMBL/GenBank/DDBJ whole genome shotgun (WGS) entry which is preliminary data.</text>
</comment>